<evidence type="ECO:0000313" key="2">
    <source>
        <dbReference type="EMBL" id="MBB4273628.1"/>
    </source>
</evidence>
<dbReference type="Gene3D" id="1.10.40.30">
    <property type="entry name" value="Fumarase/aspartase (C-terminal domain)"/>
    <property type="match status" value="1"/>
</dbReference>
<evidence type="ECO:0000259" key="1">
    <source>
        <dbReference type="SMART" id="SM00998"/>
    </source>
</evidence>
<reference evidence="2 3" key="1">
    <citation type="submission" date="2020-08" db="EMBL/GenBank/DDBJ databases">
        <title>Genomic Encyclopedia of Type Strains, Phase IV (KMG-V): Genome sequencing to study the core and pangenomes of soil and plant-associated prokaryotes.</title>
        <authorList>
            <person name="Whitman W."/>
        </authorList>
    </citation>
    <scope>NUCLEOTIDE SEQUENCE [LARGE SCALE GENOMIC DNA]</scope>
    <source>
        <strain evidence="2 3">SEMIA 402</strain>
    </source>
</reference>
<dbReference type="AlphaFoldDB" id="A0A7W6RJF9"/>
<sequence>MMQLSPLMGRHKAHHLLYEAAQRTATEGTAFLQTLSDAVKSAGVSDIALDLIPENYLGEIDEIIEDLGKPKNR</sequence>
<dbReference type="InterPro" id="IPR019468">
    <property type="entry name" value="AdenyloSucc_lyase_C"/>
</dbReference>
<gene>
    <name evidence="2" type="ORF">GGE12_001382</name>
</gene>
<dbReference type="EMBL" id="JACIGM010000002">
    <property type="protein sequence ID" value="MBB4273628.1"/>
    <property type="molecule type" value="Genomic_DNA"/>
</dbReference>
<accession>A0A7W6RJF9</accession>
<feature type="domain" description="Adenylosuccinate lyase C-terminal" evidence="1">
    <location>
        <begin position="1"/>
        <end position="68"/>
    </location>
</feature>
<organism evidence="2 3">
    <name type="scientific">Rhizobium mongolense</name>
    <dbReference type="NCBI Taxonomy" id="57676"/>
    <lineage>
        <taxon>Bacteria</taxon>
        <taxon>Pseudomonadati</taxon>
        <taxon>Pseudomonadota</taxon>
        <taxon>Alphaproteobacteria</taxon>
        <taxon>Hyphomicrobiales</taxon>
        <taxon>Rhizobiaceae</taxon>
        <taxon>Rhizobium/Agrobacterium group</taxon>
        <taxon>Rhizobium</taxon>
    </lineage>
</organism>
<dbReference type="Pfam" id="PF10397">
    <property type="entry name" value="ADSL_C"/>
    <property type="match status" value="1"/>
</dbReference>
<evidence type="ECO:0000313" key="3">
    <source>
        <dbReference type="Proteomes" id="UP000533641"/>
    </source>
</evidence>
<proteinExistence type="predicted"/>
<dbReference type="Proteomes" id="UP000533641">
    <property type="component" value="Unassembled WGS sequence"/>
</dbReference>
<dbReference type="GO" id="GO:0016829">
    <property type="term" value="F:lyase activity"/>
    <property type="evidence" value="ECO:0007669"/>
    <property type="project" value="UniProtKB-KW"/>
</dbReference>
<dbReference type="RefSeq" id="WP_210314020.1">
    <property type="nucleotide sequence ID" value="NZ_JACIGM010000002.1"/>
</dbReference>
<keyword evidence="2" id="KW-0456">Lyase</keyword>
<dbReference type="SMART" id="SM00998">
    <property type="entry name" value="ADSL_C"/>
    <property type="match status" value="1"/>
</dbReference>
<protein>
    <submittedName>
        <fullName evidence="2">Adenylosuccinate lyase</fullName>
    </submittedName>
</protein>
<name>A0A7W6RJF9_9HYPH</name>
<comment type="caution">
    <text evidence="2">The sequence shown here is derived from an EMBL/GenBank/DDBJ whole genome shotgun (WGS) entry which is preliminary data.</text>
</comment>